<dbReference type="EMBL" id="OX459123">
    <property type="protein sequence ID" value="CAI9108974.1"/>
    <property type="molecule type" value="Genomic_DNA"/>
</dbReference>
<keyword evidence="12" id="KW-0732">Signal</keyword>
<dbReference type="SMART" id="SM00856">
    <property type="entry name" value="PMEI"/>
    <property type="match status" value="1"/>
</dbReference>
<dbReference type="PANTHER" id="PTHR31707">
    <property type="entry name" value="PECTINESTERASE"/>
    <property type="match status" value="1"/>
</dbReference>
<dbReference type="Pfam" id="PF04043">
    <property type="entry name" value="PMEI"/>
    <property type="match status" value="1"/>
</dbReference>
<comment type="catalytic activity">
    <reaction evidence="11">
        <text>[(1-&gt;4)-alpha-D-galacturonosyl methyl ester](n) + n H2O = [(1-&gt;4)-alpha-D-galacturonosyl](n) + n methanol + n H(+)</text>
        <dbReference type="Rhea" id="RHEA:22380"/>
        <dbReference type="Rhea" id="RHEA-COMP:14570"/>
        <dbReference type="Rhea" id="RHEA-COMP:14573"/>
        <dbReference type="ChEBI" id="CHEBI:15377"/>
        <dbReference type="ChEBI" id="CHEBI:15378"/>
        <dbReference type="ChEBI" id="CHEBI:17790"/>
        <dbReference type="ChEBI" id="CHEBI:140522"/>
        <dbReference type="ChEBI" id="CHEBI:140523"/>
        <dbReference type="EC" id="3.1.1.11"/>
    </reaction>
</comment>
<keyword evidence="6" id="KW-0134">Cell wall</keyword>
<comment type="similarity">
    <text evidence="4">In the C-terminal section; belongs to the pectinesterase family.</text>
</comment>
<evidence type="ECO:0000256" key="1">
    <source>
        <dbReference type="ARBA" id="ARBA00004191"/>
    </source>
</evidence>
<dbReference type="Proteomes" id="UP001161247">
    <property type="component" value="Chromosome 6"/>
</dbReference>
<keyword evidence="10" id="KW-0961">Cell wall biogenesis/degradation</keyword>
<protein>
    <recommendedName>
        <fullName evidence="5">pectinesterase</fullName>
        <ecNumber evidence="5">3.1.1.11</ecNumber>
    </recommendedName>
</protein>
<feature type="chain" id="PRO_5043673447" description="pectinesterase" evidence="12">
    <location>
        <begin position="38"/>
        <end position="578"/>
    </location>
</feature>
<dbReference type="GO" id="GO:0004857">
    <property type="term" value="F:enzyme inhibitor activity"/>
    <property type="evidence" value="ECO:0007669"/>
    <property type="project" value="InterPro"/>
</dbReference>
<keyword evidence="15" id="KW-1185">Reference proteome</keyword>
<evidence type="ECO:0000256" key="4">
    <source>
        <dbReference type="ARBA" id="ARBA00007786"/>
    </source>
</evidence>
<dbReference type="SUPFAM" id="SSF51126">
    <property type="entry name" value="Pectin lyase-like"/>
    <property type="match status" value="1"/>
</dbReference>
<evidence type="ECO:0000256" key="10">
    <source>
        <dbReference type="ARBA" id="ARBA00023316"/>
    </source>
</evidence>
<dbReference type="InterPro" id="IPR000070">
    <property type="entry name" value="Pectinesterase_cat"/>
</dbReference>
<dbReference type="NCBIfam" id="TIGR01614">
    <property type="entry name" value="PME_inhib"/>
    <property type="match status" value="1"/>
</dbReference>
<evidence type="ECO:0000256" key="9">
    <source>
        <dbReference type="ARBA" id="ARBA00023085"/>
    </source>
</evidence>
<dbReference type="SUPFAM" id="SSF101148">
    <property type="entry name" value="Plant invertase/pectin methylesterase inhibitor"/>
    <property type="match status" value="1"/>
</dbReference>
<dbReference type="AlphaFoldDB" id="A0AAV1DQ16"/>
<dbReference type="GO" id="GO:0030599">
    <property type="term" value="F:pectinesterase activity"/>
    <property type="evidence" value="ECO:0007669"/>
    <property type="project" value="UniProtKB-EC"/>
</dbReference>
<dbReference type="FunFam" id="2.160.20.10:FF:000029">
    <property type="entry name" value="Pectinesterase 4"/>
    <property type="match status" value="1"/>
</dbReference>
<evidence type="ECO:0000259" key="13">
    <source>
        <dbReference type="SMART" id="SM00856"/>
    </source>
</evidence>
<accession>A0AAV1DQ16</accession>
<sequence length="578" mass="62450">MFHSFPQNKQNMNSSSHYLSSTLFVSLLLLHSSLSSATSITAIPPPEQRWGTISDQPAGNENENGLIHEACKASRDPPTCESTLSESGHVPPPTTTNSTLLNVIQSATWASSENLNLATAMVSSILNASLAAGDLNLTTAARGCLDGLINSQYRTVSTAEALTLGRIKDARAWMSAALGYESGCSVGLAKVNRDYKTNESVAFLNKLAFLTGNALAMMVNYDNFGEDPRSWGPVRTERNGFWDRVDGSGSGFYFSGGIPWGLEVNVTVCKDGGGCDFQTVQEAVNVAPDNRGVGRKFVIWIKSGVYEEIVRVPLQKKNVVFLGDGMGKTVMTGSLNVGMPGISTYYSATVGVVGDGFMASNITFQNTAGPPTSQAVAFRSQSDLSVIENCEFLGNQDTLYAHSLRQYYKSCRIQGNVDFIFGNAAAFFQDCTILVVPRQAKPEAGETNAVTAQSRTDACQSTGFVFYNCVVNGTEEYMVLYNSKPGIHRNFLGRPWKEYSRTVYINSSLGSLLSSQGWMPWSGEFALATLYYGEFGNGGPGADLAGRVPWSSQIPEEHVNVYTVGNFIQGDDWISKSA</sequence>
<dbReference type="InterPro" id="IPR035513">
    <property type="entry name" value="Invertase/methylesterase_inhib"/>
</dbReference>
<comment type="similarity">
    <text evidence="3">In the N-terminal section; belongs to the PMEI family.</text>
</comment>
<evidence type="ECO:0000256" key="8">
    <source>
        <dbReference type="ARBA" id="ARBA00022801"/>
    </source>
</evidence>
<proteinExistence type="inferred from homology"/>
<reference evidence="14" key="1">
    <citation type="submission" date="2023-03" db="EMBL/GenBank/DDBJ databases">
        <authorList>
            <person name="Julca I."/>
        </authorList>
    </citation>
    <scope>NUCLEOTIDE SEQUENCE</scope>
</reference>
<dbReference type="InterPro" id="IPR011050">
    <property type="entry name" value="Pectin_lyase_fold/virulence"/>
</dbReference>
<feature type="domain" description="Pectinesterase inhibitor" evidence="13">
    <location>
        <begin position="62"/>
        <end position="217"/>
    </location>
</feature>
<evidence type="ECO:0000256" key="11">
    <source>
        <dbReference type="ARBA" id="ARBA00047928"/>
    </source>
</evidence>
<dbReference type="GO" id="GO:0042545">
    <property type="term" value="P:cell wall modification"/>
    <property type="evidence" value="ECO:0007669"/>
    <property type="project" value="InterPro"/>
</dbReference>
<dbReference type="InterPro" id="IPR012334">
    <property type="entry name" value="Pectin_lyas_fold"/>
</dbReference>
<dbReference type="EC" id="3.1.1.11" evidence="5"/>
<evidence type="ECO:0000256" key="5">
    <source>
        <dbReference type="ARBA" id="ARBA00013229"/>
    </source>
</evidence>
<evidence type="ECO:0000256" key="6">
    <source>
        <dbReference type="ARBA" id="ARBA00022512"/>
    </source>
</evidence>
<evidence type="ECO:0000256" key="12">
    <source>
        <dbReference type="SAM" id="SignalP"/>
    </source>
</evidence>
<comment type="subcellular location">
    <subcellularLocation>
        <location evidence="1">Secreted</location>
        <location evidence="1">Cell wall</location>
    </subcellularLocation>
</comment>
<evidence type="ECO:0000256" key="7">
    <source>
        <dbReference type="ARBA" id="ARBA00022525"/>
    </source>
</evidence>
<evidence type="ECO:0000256" key="3">
    <source>
        <dbReference type="ARBA" id="ARBA00006027"/>
    </source>
</evidence>
<evidence type="ECO:0000313" key="14">
    <source>
        <dbReference type="EMBL" id="CAI9108974.1"/>
    </source>
</evidence>
<feature type="signal peptide" evidence="12">
    <location>
        <begin position="1"/>
        <end position="37"/>
    </location>
</feature>
<dbReference type="Gene3D" id="2.160.20.10">
    <property type="entry name" value="Single-stranded right-handed beta-helix, Pectin lyase-like"/>
    <property type="match status" value="1"/>
</dbReference>
<dbReference type="CDD" id="cd15798">
    <property type="entry name" value="PMEI-like_3"/>
    <property type="match status" value="1"/>
</dbReference>
<dbReference type="Pfam" id="PF01095">
    <property type="entry name" value="Pectinesterase"/>
    <property type="match status" value="1"/>
</dbReference>
<evidence type="ECO:0000256" key="2">
    <source>
        <dbReference type="ARBA" id="ARBA00005184"/>
    </source>
</evidence>
<keyword evidence="8" id="KW-0378">Hydrolase</keyword>
<dbReference type="Gene3D" id="1.20.140.40">
    <property type="entry name" value="Invertase/pectin methylesterase inhibitor family protein"/>
    <property type="match status" value="1"/>
</dbReference>
<evidence type="ECO:0000313" key="15">
    <source>
        <dbReference type="Proteomes" id="UP001161247"/>
    </source>
</evidence>
<organism evidence="14 15">
    <name type="scientific">Oldenlandia corymbosa var. corymbosa</name>
    <dbReference type="NCBI Taxonomy" id="529605"/>
    <lineage>
        <taxon>Eukaryota</taxon>
        <taxon>Viridiplantae</taxon>
        <taxon>Streptophyta</taxon>
        <taxon>Embryophyta</taxon>
        <taxon>Tracheophyta</taxon>
        <taxon>Spermatophyta</taxon>
        <taxon>Magnoliopsida</taxon>
        <taxon>eudicotyledons</taxon>
        <taxon>Gunneridae</taxon>
        <taxon>Pentapetalae</taxon>
        <taxon>asterids</taxon>
        <taxon>lamiids</taxon>
        <taxon>Gentianales</taxon>
        <taxon>Rubiaceae</taxon>
        <taxon>Rubioideae</taxon>
        <taxon>Spermacoceae</taxon>
        <taxon>Hedyotis-Oldenlandia complex</taxon>
        <taxon>Oldenlandia</taxon>
    </lineage>
</organism>
<keyword evidence="9" id="KW-0063">Aspartyl esterase</keyword>
<keyword evidence="7" id="KW-0964">Secreted</keyword>
<dbReference type="InterPro" id="IPR006501">
    <property type="entry name" value="Pectinesterase_inhib_dom"/>
</dbReference>
<comment type="pathway">
    <text evidence="2">Glycan metabolism; pectin degradation; 2-dehydro-3-deoxy-D-gluconate from pectin: step 1/5.</text>
</comment>
<gene>
    <name evidence="14" type="ORF">OLC1_LOCUS16956</name>
</gene>
<name>A0AAV1DQ16_OLDCO</name>